<dbReference type="Proteomes" id="UP000000709">
    <property type="component" value="Unassembled WGS sequence"/>
</dbReference>
<keyword evidence="2" id="KW-0808">Transferase</keyword>
<dbReference type="AlphaFoldDB" id="G3AH88"/>
<dbReference type="InParanoid" id="G3AH88"/>
<evidence type="ECO:0000256" key="2">
    <source>
        <dbReference type="ARBA" id="ARBA00022679"/>
    </source>
</evidence>
<dbReference type="Pfam" id="PF00588">
    <property type="entry name" value="SpoU_methylase"/>
    <property type="match status" value="1"/>
</dbReference>
<dbReference type="EMBL" id="GL996499">
    <property type="protein sequence ID" value="EGW35518.1"/>
    <property type="molecule type" value="Genomic_DNA"/>
</dbReference>
<dbReference type="InterPro" id="IPR029026">
    <property type="entry name" value="tRNA_m1G_MTases_N"/>
</dbReference>
<dbReference type="KEGG" id="spaa:SPAPADRAFT_58751"/>
<gene>
    <name evidence="4" type="ORF">SPAPADRAFT_58751</name>
</gene>
<name>G3AH88_SPAPN</name>
<evidence type="ECO:0000313" key="4">
    <source>
        <dbReference type="EMBL" id="EGW35518.1"/>
    </source>
</evidence>
<sequence length="606" mass="68914">MNSNSTDYKSNLSMVQTIKGYLDSGVGRIDQIVELLTSLWFNLEAGRLQLNQKNLHVLLIQTLFHKNVLDYSKENEEVSELLVKFSESVIANGITRRSLLPELTKCILNYEQELDWLVPVLIDAFLVYQLRNNSFRLESIISRIYDEQISLTKSDIYADTYGDEEISARVNLMAIFNSIKKLFNIVNNVDSIETWNRIQLWTIVLSIVDKVSIDYKLILNMIETDKSPMIRVYLEWILSYKLLTDKNEQIVNQMFDTLASNTITPTIVISYEKILYLMIKQAPTVEQVTKLLNIIIPGSTSNKALTRHFSLSLIMSIHSNDKIMSILSQDMLHVVDSIYSNTMKSDSINDHKTGDALLWDITEFTLCNLSGGLIYRLYNRDDVDYILPSQYQRYLSEEHVKKLNHPIGDVIQEKQAQVGKKVSKALTGNPLQTKSGAWTTIMDIDEGRQDIVRSDLIVVSSLVDKPPNLGGICRLCDVLGAGTLTLNDMTVTQHPQFKNVAVTADHWMPMIEVKMEEIKDYLIAKKKEGYTLIGLEQTTESVELNNKLEFPKKSLILLGKEREGIPGDLLSELDFCVEIKQVGVIRSMNIQTATAIIVHAYSSQHC</sequence>
<dbReference type="InterPro" id="IPR045330">
    <property type="entry name" value="TRM3/TARBP1"/>
</dbReference>
<protein>
    <recommendedName>
        <fullName evidence="3">tRNA/rRNA methyltransferase SpoU type domain-containing protein</fullName>
    </recommendedName>
</protein>
<dbReference type="HOGENOM" id="CLU_450684_0_0_1"/>
<dbReference type="GO" id="GO:0030488">
    <property type="term" value="P:tRNA methylation"/>
    <property type="evidence" value="ECO:0007669"/>
    <property type="project" value="InterPro"/>
</dbReference>
<dbReference type="GO" id="GO:0016423">
    <property type="term" value="F:tRNA (guanine) methyltransferase activity"/>
    <property type="evidence" value="ECO:0007669"/>
    <property type="project" value="InterPro"/>
</dbReference>
<keyword evidence="1" id="KW-0489">Methyltransferase</keyword>
<accession>G3AH88</accession>
<dbReference type="GeneID" id="18872589"/>
<dbReference type="GO" id="GO:0003723">
    <property type="term" value="F:RNA binding"/>
    <property type="evidence" value="ECO:0007669"/>
    <property type="project" value="InterPro"/>
</dbReference>
<feature type="domain" description="tRNA/rRNA methyltransferase SpoU type" evidence="3">
    <location>
        <begin position="456"/>
        <end position="598"/>
    </location>
</feature>
<dbReference type="SUPFAM" id="SSF75217">
    <property type="entry name" value="alpha/beta knot"/>
    <property type="match status" value="1"/>
</dbReference>
<dbReference type="RefSeq" id="XP_007372930.1">
    <property type="nucleotide sequence ID" value="XM_007372868.1"/>
</dbReference>
<dbReference type="PANTHER" id="PTHR12029:SF11">
    <property type="entry name" value="METHYLTRANSFERASE TARBP1-RELATED"/>
    <property type="match status" value="1"/>
</dbReference>
<dbReference type="InterPro" id="IPR044748">
    <property type="entry name" value="Trm3/TARBP1_C"/>
</dbReference>
<dbReference type="OMA" id="IEWIIAY"/>
<evidence type="ECO:0000259" key="3">
    <source>
        <dbReference type="Pfam" id="PF00588"/>
    </source>
</evidence>
<evidence type="ECO:0000313" key="5">
    <source>
        <dbReference type="Proteomes" id="UP000000709"/>
    </source>
</evidence>
<dbReference type="CDD" id="cd18091">
    <property type="entry name" value="SpoU-like_TRM3-like"/>
    <property type="match status" value="1"/>
</dbReference>
<reference evidence="4 5" key="1">
    <citation type="journal article" date="2011" name="Proc. Natl. Acad. Sci. U.S.A.">
        <title>Comparative genomics of xylose-fermenting fungi for enhanced biofuel production.</title>
        <authorList>
            <person name="Wohlbach D.J."/>
            <person name="Kuo A."/>
            <person name="Sato T.K."/>
            <person name="Potts K.M."/>
            <person name="Salamov A.A."/>
            <person name="LaButti K.M."/>
            <person name="Sun H."/>
            <person name="Clum A."/>
            <person name="Pangilinan J.L."/>
            <person name="Lindquist E.A."/>
            <person name="Lucas S."/>
            <person name="Lapidus A."/>
            <person name="Jin M."/>
            <person name="Gunawan C."/>
            <person name="Balan V."/>
            <person name="Dale B.E."/>
            <person name="Jeffries T.W."/>
            <person name="Zinkel R."/>
            <person name="Barry K.W."/>
            <person name="Grigoriev I.V."/>
            <person name="Gasch A.P."/>
        </authorList>
    </citation>
    <scope>NUCLEOTIDE SEQUENCE [LARGE SCALE GENOMIC DNA]</scope>
    <source>
        <strain evidence="5">NRRL Y-27907 / 11-Y1</strain>
    </source>
</reference>
<dbReference type="eggNOG" id="KOG0839">
    <property type="taxonomic scope" value="Eukaryota"/>
</dbReference>
<organism evidence="5">
    <name type="scientific">Spathaspora passalidarum (strain NRRL Y-27907 / 11-Y1)</name>
    <dbReference type="NCBI Taxonomy" id="619300"/>
    <lineage>
        <taxon>Eukaryota</taxon>
        <taxon>Fungi</taxon>
        <taxon>Dikarya</taxon>
        <taxon>Ascomycota</taxon>
        <taxon>Saccharomycotina</taxon>
        <taxon>Pichiomycetes</taxon>
        <taxon>Debaryomycetaceae</taxon>
        <taxon>Spathaspora</taxon>
    </lineage>
</organism>
<proteinExistence type="predicted"/>
<dbReference type="InterPro" id="IPR029028">
    <property type="entry name" value="Alpha/beta_knot_MTases"/>
</dbReference>
<dbReference type="PANTHER" id="PTHR12029">
    <property type="entry name" value="RNA METHYLTRANSFERASE"/>
    <property type="match status" value="1"/>
</dbReference>
<dbReference type="STRING" id="619300.G3AH88"/>
<dbReference type="FunFam" id="3.40.1280.10:FF:000022">
    <property type="entry name" value="Trm3p"/>
    <property type="match status" value="1"/>
</dbReference>
<keyword evidence="5" id="KW-1185">Reference proteome</keyword>
<dbReference type="OrthoDB" id="241340at2759"/>
<evidence type="ECO:0000256" key="1">
    <source>
        <dbReference type="ARBA" id="ARBA00022603"/>
    </source>
</evidence>
<dbReference type="Gene3D" id="3.40.1280.10">
    <property type="match status" value="1"/>
</dbReference>
<dbReference type="InterPro" id="IPR001537">
    <property type="entry name" value="SpoU_MeTrfase"/>
</dbReference>